<keyword evidence="2 4" id="KW-0521">NADP</keyword>
<reference evidence="9" key="1">
    <citation type="submission" date="2017-01" db="EMBL/GenBank/DDBJ databases">
        <authorList>
            <person name="Varghese N."/>
            <person name="Submissions S."/>
        </authorList>
    </citation>
    <scope>NUCLEOTIDE SEQUENCE [LARGE SCALE GENOMIC DNA]</scope>
    <source>
        <strain evidence="9">DSM 18714</strain>
    </source>
</reference>
<dbReference type="GO" id="GO:0055129">
    <property type="term" value="P:L-proline biosynthetic process"/>
    <property type="evidence" value="ECO:0007669"/>
    <property type="project" value="UniProtKB-UniRule"/>
</dbReference>
<protein>
    <recommendedName>
        <fullName evidence="4">Pyrroline-5-carboxylate reductase</fullName>
        <shortName evidence="4">P5C reductase</shortName>
        <shortName evidence="4">P5CR</shortName>
        <ecNumber evidence="4">1.5.1.2</ecNumber>
    </recommendedName>
    <alternativeName>
        <fullName evidence="4">PCA reductase</fullName>
    </alternativeName>
</protein>
<keyword evidence="3 4" id="KW-0560">Oxidoreductase</keyword>
<dbReference type="OrthoDB" id="8418678at2"/>
<dbReference type="PIRSF" id="PIRSF000193">
    <property type="entry name" value="Pyrrol-5-carb_rd"/>
    <property type="match status" value="1"/>
</dbReference>
<dbReference type="HAMAP" id="MF_01925">
    <property type="entry name" value="P5C_reductase"/>
    <property type="match status" value="1"/>
</dbReference>
<comment type="pathway">
    <text evidence="4">Amino-acid biosynthesis; L-proline biosynthesis; L-proline from L-glutamate 5-semialdehyde: step 1/1.</text>
</comment>
<feature type="binding site" evidence="5">
    <location>
        <begin position="69"/>
        <end position="72"/>
    </location>
    <ligand>
        <name>NADP(+)</name>
        <dbReference type="ChEBI" id="CHEBI:58349"/>
    </ligand>
</feature>
<dbReference type="PANTHER" id="PTHR11645:SF0">
    <property type="entry name" value="PYRROLINE-5-CARBOXYLATE REDUCTASE 3"/>
    <property type="match status" value="1"/>
</dbReference>
<gene>
    <name evidence="4" type="primary">proC</name>
    <name evidence="8" type="ORF">SAMN05421795_103210</name>
</gene>
<accession>A0A1N7LLL3</accession>
<organism evidence="8 9">
    <name type="scientific">Phaeovulum vinaykumarii</name>
    <dbReference type="NCBI Taxonomy" id="407234"/>
    <lineage>
        <taxon>Bacteria</taxon>
        <taxon>Pseudomonadati</taxon>
        <taxon>Pseudomonadota</taxon>
        <taxon>Alphaproteobacteria</taxon>
        <taxon>Rhodobacterales</taxon>
        <taxon>Paracoccaceae</taxon>
        <taxon>Phaeovulum</taxon>
    </lineage>
</organism>
<dbReference type="SUPFAM" id="SSF51735">
    <property type="entry name" value="NAD(P)-binding Rossmann-fold domains"/>
    <property type="match status" value="1"/>
</dbReference>
<name>A0A1N7LLL3_9RHOB</name>
<comment type="catalytic activity">
    <reaction evidence="4">
        <text>L-proline + NAD(+) = (S)-1-pyrroline-5-carboxylate + NADH + 2 H(+)</text>
        <dbReference type="Rhea" id="RHEA:14105"/>
        <dbReference type="ChEBI" id="CHEBI:15378"/>
        <dbReference type="ChEBI" id="CHEBI:17388"/>
        <dbReference type="ChEBI" id="CHEBI:57540"/>
        <dbReference type="ChEBI" id="CHEBI:57945"/>
        <dbReference type="ChEBI" id="CHEBI:60039"/>
        <dbReference type="EC" id="1.5.1.2"/>
    </reaction>
</comment>
<evidence type="ECO:0000313" key="8">
    <source>
        <dbReference type="EMBL" id="SIS74682.1"/>
    </source>
</evidence>
<sequence>MKIGIVGGMGWMGGAFGRALLAEGIVAPEDLMVLTRSAPPETGYFGHASVHWARDAAEMAAACAVIVLAVRPADWPAVALRAPGRLVLSFMAGVSADTLEAATGARVIRAIPNAAAGIGASYTPYVAGPTARPEDCALVGRLLEAIGTTDLLPAEDQLDLMTALSGAGPAFPALMASVMLDVARAAGVPETAARQAVEAVVCAAPRLLEGQIEAASALVAEYVDYAGTTAAGLRAACDQGFEDALRAGLDAATRTAREMTASATRT</sequence>
<dbReference type="EMBL" id="FTOM01000003">
    <property type="protein sequence ID" value="SIS74682.1"/>
    <property type="molecule type" value="Genomic_DNA"/>
</dbReference>
<comment type="similarity">
    <text evidence="1 4">Belongs to the pyrroline-5-carboxylate reductase family.</text>
</comment>
<dbReference type="Gene3D" id="1.10.3730.10">
    <property type="entry name" value="ProC C-terminal domain-like"/>
    <property type="match status" value="1"/>
</dbReference>
<dbReference type="AlphaFoldDB" id="A0A1N7LLL3"/>
<keyword evidence="4" id="KW-0963">Cytoplasm</keyword>
<dbReference type="Pfam" id="PF03807">
    <property type="entry name" value="F420_oxidored"/>
    <property type="match status" value="1"/>
</dbReference>
<dbReference type="RefSeq" id="WP_076365322.1">
    <property type="nucleotide sequence ID" value="NZ_FTOM01000003.1"/>
</dbReference>
<feature type="domain" description="Pyrroline-5-carboxylate reductase catalytic N-terminal" evidence="6">
    <location>
        <begin position="2"/>
        <end position="93"/>
    </location>
</feature>
<comment type="subcellular location">
    <subcellularLocation>
        <location evidence="4">Cytoplasm</location>
    </subcellularLocation>
</comment>
<keyword evidence="9" id="KW-1185">Reference proteome</keyword>
<proteinExistence type="inferred from homology"/>
<feature type="binding site" evidence="5">
    <location>
        <position position="35"/>
    </location>
    <ligand>
        <name>NADP(+)</name>
        <dbReference type="ChEBI" id="CHEBI:58349"/>
    </ligand>
</feature>
<dbReference type="InterPro" id="IPR029036">
    <property type="entry name" value="P5CR_dimer"/>
</dbReference>
<dbReference type="UniPathway" id="UPA00098">
    <property type="reaction ID" value="UER00361"/>
</dbReference>
<dbReference type="InterPro" id="IPR036291">
    <property type="entry name" value="NAD(P)-bd_dom_sf"/>
</dbReference>
<keyword evidence="4" id="KW-0641">Proline biosynthesis</keyword>
<evidence type="ECO:0000259" key="6">
    <source>
        <dbReference type="Pfam" id="PF03807"/>
    </source>
</evidence>
<dbReference type="EC" id="1.5.1.2" evidence="4"/>
<evidence type="ECO:0000256" key="5">
    <source>
        <dbReference type="PIRSR" id="PIRSR000193-1"/>
    </source>
</evidence>
<dbReference type="STRING" id="407234.SAMN05421795_103210"/>
<dbReference type="GO" id="GO:0005737">
    <property type="term" value="C:cytoplasm"/>
    <property type="evidence" value="ECO:0007669"/>
    <property type="project" value="UniProtKB-SubCell"/>
</dbReference>
<dbReference type="Gene3D" id="3.40.50.720">
    <property type="entry name" value="NAD(P)-binding Rossmann-like Domain"/>
    <property type="match status" value="1"/>
</dbReference>
<dbReference type="InterPro" id="IPR008927">
    <property type="entry name" value="6-PGluconate_DH-like_C_sf"/>
</dbReference>
<dbReference type="InterPro" id="IPR028939">
    <property type="entry name" value="P5C_Rdtase_cat_N"/>
</dbReference>
<comment type="function">
    <text evidence="4">Catalyzes the reduction of 1-pyrroline-5-carboxylate (PCA) to L-proline.</text>
</comment>
<evidence type="ECO:0000256" key="2">
    <source>
        <dbReference type="ARBA" id="ARBA00022857"/>
    </source>
</evidence>
<dbReference type="Proteomes" id="UP000186098">
    <property type="component" value="Unassembled WGS sequence"/>
</dbReference>
<dbReference type="Pfam" id="PF14748">
    <property type="entry name" value="P5CR_dimer"/>
    <property type="match status" value="1"/>
</dbReference>
<feature type="domain" description="Pyrroline-5-carboxylate reductase dimerisation" evidence="7">
    <location>
        <begin position="155"/>
        <end position="259"/>
    </location>
</feature>
<evidence type="ECO:0000256" key="4">
    <source>
        <dbReference type="HAMAP-Rule" id="MF_01925"/>
    </source>
</evidence>
<evidence type="ECO:0000256" key="3">
    <source>
        <dbReference type="ARBA" id="ARBA00023002"/>
    </source>
</evidence>
<evidence type="ECO:0000259" key="7">
    <source>
        <dbReference type="Pfam" id="PF14748"/>
    </source>
</evidence>
<keyword evidence="4" id="KW-0028">Amino-acid biosynthesis</keyword>
<dbReference type="SUPFAM" id="SSF48179">
    <property type="entry name" value="6-phosphogluconate dehydrogenase C-terminal domain-like"/>
    <property type="match status" value="1"/>
</dbReference>
<comment type="catalytic activity">
    <reaction evidence="4">
        <text>L-proline + NADP(+) = (S)-1-pyrroline-5-carboxylate + NADPH + 2 H(+)</text>
        <dbReference type="Rhea" id="RHEA:14109"/>
        <dbReference type="ChEBI" id="CHEBI:15378"/>
        <dbReference type="ChEBI" id="CHEBI:17388"/>
        <dbReference type="ChEBI" id="CHEBI:57783"/>
        <dbReference type="ChEBI" id="CHEBI:58349"/>
        <dbReference type="ChEBI" id="CHEBI:60039"/>
        <dbReference type="EC" id="1.5.1.2"/>
    </reaction>
</comment>
<evidence type="ECO:0000313" key="9">
    <source>
        <dbReference type="Proteomes" id="UP000186098"/>
    </source>
</evidence>
<evidence type="ECO:0000256" key="1">
    <source>
        <dbReference type="ARBA" id="ARBA00005525"/>
    </source>
</evidence>
<dbReference type="InterPro" id="IPR000304">
    <property type="entry name" value="Pyrroline-COOH_reductase"/>
</dbReference>
<dbReference type="GO" id="GO:0004735">
    <property type="term" value="F:pyrroline-5-carboxylate reductase activity"/>
    <property type="evidence" value="ECO:0007669"/>
    <property type="project" value="UniProtKB-UniRule"/>
</dbReference>
<dbReference type="PANTHER" id="PTHR11645">
    <property type="entry name" value="PYRROLINE-5-CARBOXYLATE REDUCTASE"/>
    <property type="match status" value="1"/>
</dbReference>